<dbReference type="PANTHER" id="PTHR42885:SF2">
    <property type="entry name" value="HISTIDINOL-PHOSPHATE AMINOTRANSFERASE"/>
    <property type="match status" value="1"/>
</dbReference>
<accession>A0A2S5A8C8</accession>
<dbReference type="OrthoDB" id="9813612at2"/>
<dbReference type="UniPathway" id="UPA00031">
    <property type="reaction ID" value="UER00012"/>
</dbReference>
<evidence type="ECO:0000256" key="2">
    <source>
        <dbReference type="ARBA" id="ARBA00005011"/>
    </source>
</evidence>
<evidence type="ECO:0000256" key="1">
    <source>
        <dbReference type="ARBA" id="ARBA00001933"/>
    </source>
</evidence>
<dbReference type="GO" id="GO:0004400">
    <property type="term" value="F:histidinol-phosphate transaminase activity"/>
    <property type="evidence" value="ECO:0007669"/>
    <property type="project" value="UniProtKB-UniRule"/>
</dbReference>
<keyword evidence="8 12" id="KW-0808">Transferase</keyword>
<name>A0A2S5A8C8_9FLAO</name>
<evidence type="ECO:0000256" key="11">
    <source>
        <dbReference type="ARBA" id="ARBA00047481"/>
    </source>
</evidence>
<dbReference type="InterPro" id="IPR001917">
    <property type="entry name" value="Aminotrans_II_pyridoxalP_BS"/>
</dbReference>
<evidence type="ECO:0000256" key="3">
    <source>
        <dbReference type="ARBA" id="ARBA00005189"/>
    </source>
</evidence>
<reference evidence="14 15" key="1">
    <citation type="submission" date="2018-01" db="EMBL/GenBank/DDBJ databases">
        <authorList>
            <person name="Gaut B.S."/>
            <person name="Morton B.R."/>
            <person name="Clegg M.T."/>
            <person name="Duvall M.R."/>
        </authorList>
    </citation>
    <scope>NUCLEOTIDE SEQUENCE [LARGE SCALE GENOMIC DNA]</scope>
    <source>
        <strain evidence="14 15">HR-AY</strain>
    </source>
</reference>
<dbReference type="PROSITE" id="PS00599">
    <property type="entry name" value="AA_TRANSFER_CLASS_2"/>
    <property type="match status" value="1"/>
</dbReference>
<dbReference type="RefSeq" id="WP_103806360.1">
    <property type="nucleotide sequence ID" value="NZ_PQVG01000006.1"/>
</dbReference>
<dbReference type="InterPro" id="IPR015424">
    <property type="entry name" value="PyrdxlP-dep_Trfase"/>
</dbReference>
<dbReference type="InterPro" id="IPR015421">
    <property type="entry name" value="PyrdxlP-dep_Trfase_major"/>
</dbReference>
<keyword evidence="6 12" id="KW-0032">Aminotransferase</keyword>
<keyword evidence="9 12" id="KW-0663">Pyridoxal phosphate</keyword>
<dbReference type="Proteomes" id="UP000237310">
    <property type="component" value="Unassembled WGS sequence"/>
</dbReference>
<organism evidence="14 15">
    <name type="scientific">Flavobacterium alvei</name>
    <dbReference type="NCBI Taxonomy" id="2080416"/>
    <lineage>
        <taxon>Bacteria</taxon>
        <taxon>Pseudomonadati</taxon>
        <taxon>Bacteroidota</taxon>
        <taxon>Flavobacteriia</taxon>
        <taxon>Flavobacteriales</taxon>
        <taxon>Flavobacteriaceae</taxon>
        <taxon>Flavobacterium</taxon>
    </lineage>
</organism>
<dbReference type="CDD" id="cd00609">
    <property type="entry name" value="AAT_like"/>
    <property type="match status" value="1"/>
</dbReference>
<comment type="similarity">
    <text evidence="4 12">Belongs to the class-II pyridoxal-phosphate-dependent aminotransferase family. Histidinol-phosphate aminotransferase subfamily.</text>
</comment>
<dbReference type="EMBL" id="PQVG01000006">
    <property type="protein sequence ID" value="POY38786.1"/>
    <property type="molecule type" value="Genomic_DNA"/>
</dbReference>
<dbReference type="AlphaFoldDB" id="A0A2S5A8C8"/>
<evidence type="ECO:0000256" key="10">
    <source>
        <dbReference type="ARBA" id="ARBA00023102"/>
    </source>
</evidence>
<comment type="cofactor">
    <cofactor evidence="1 12">
        <name>pyridoxal 5'-phosphate</name>
        <dbReference type="ChEBI" id="CHEBI:597326"/>
    </cofactor>
</comment>
<gene>
    <name evidence="12 14" type="primary">hisC</name>
    <name evidence="14" type="ORF">C3L50_11675</name>
</gene>
<evidence type="ECO:0000313" key="15">
    <source>
        <dbReference type="Proteomes" id="UP000237310"/>
    </source>
</evidence>
<evidence type="ECO:0000259" key="13">
    <source>
        <dbReference type="Pfam" id="PF00155"/>
    </source>
</evidence>
<evidence type="ECO:0000256" key="7">
    <source>
        <dbReference type="ARBA" id="ARBA00022605"/>
    </source>
</evidence>
<evidence type="ECO:0000313" key="14">
    <source>
        <dbReference type="EMBL" id="POY38786.1"/>
    </source>
</evidence>
<dbReference type="Gene3D" id="3.40.640.10">
    <property type="entry name" value="Type I PLP-dependent aspartate aminotransferase-like (Major domain)"/>
    <property type="match status" value="1"/>
</dbReference>
<keyword evidence="15" id="KW-1185">Reference proteome</keyword>
<dbReference type="InterPro" id="IPR004839">
    <property type="entry name" value="Aminotransferase_I/II_large"/>
</dbReference>
<dbReference type="Gene3D" id="3.90.1150.10">
    <property type="entry name" value="Aspartate Aminotransferase, domain 1"/>
    <property type="match status" value="1"/>
</dbReference>
<dbReference type="SUPFAM" id="SSF53383">
    <property type="entry name" value="PLP-dependent transferases"/>
    <property type="match status" value="1"/>
</dbReference>
<keyword evidence="10 12" id="KW-0368">Histidine biosynthesis</keyword>
<dbReference type="HAMAP" id="MF_01023">
    <property type="entry name" value="HisC_aminotrans_2"/>
    <property type="match status" value="1"/>
</dbReference>
<comment type="catalytic activity">
    <reaction evidence="11 12">
        <text>L-histidinol phosphate + 2-oxoglutarate = 3-(imidazol-4-yl)-2-oxopropyl phosphate + L-glutamate</text>
        <dbReference type="Rhea" id="RHEA:23744"/>
        <dbReference type="ChEBI" id="CHEBI:16810"/>
        <dbReference type="ChEBI" id="CHEBI:29985"/>
        <dbReference type="ChEBI" id="CHEBI:57766"/>
        <dbReference type="ChEBI" id="CHEBI:57980"/>
        <dbReference type="EC" id="2.6.1.9"/>
    </reaction>
</comment>
<evidence type="ECO:0000256" key="8">
    <source>
        <dbReference type="ARBA" id="ARBA00022679"/>
    </source>
</evidence>
<comment type="subunit">
    <text evidence="5 12">Homodimer.</text>
</comment>
<dbReference type="PANTHER" id="PTHR42885">
    <property type="entry name" value="HISTIDINOL-PHOSPHATE AMINOTRANSFERASE-RELATED"/>
    <property type="match status" value="1"/>
</dbReference>
<evidence type="ECO:0000256" key="6">
    <source>
        <dbReference type="ARBA" id="ARBA00022576"/>
    </source>
</evidence>
<sequence length="350" mass="39553">MNVFNINNLVRENVKSMKPYSSARDEFEDFDTADMIFLDANENPFQNGVNRYPDPQQCSVKVVLAKQKNVNTNQILLGNGSDEVLDLLFRAFCEPKIDNIISLPPTYGMYGVLSNLNNIENREVLLSTDFQPQVEKILDAVDENTKIIFLCSPNNPTGNSFTTESVTTLLEKFNGFIVIDEAYIDFSDKASWLEKLNQYPNLIVTQTLSKAYGLAGIRLGICYASAEVIAVLNKIKPPYNVNELTQLRALERLSDTDKIKSEIASIIAQREELLKVLVDVKFVKKIYPTEANFILIKVDDANKRYDELIAKGIVIRNRTTQPLCENTLRLTIGTKEENKKLIEALKKIGN</sequence>
<evidence type="ECO:0000256" key="9">
    <source>
        <dbReference type="ARBA" id="ARBA00022898"/>
    </source>
</evidence>
<dbReference type="NCBIfam" id="TIGR01141">
    <property type="entry name" value="hisC"/>
    <property type="match status" value="1"/>
</dbReference>
<dbReference type="GO" id="GO:0030170">
    <property type="term" value="F:pyridoxal phosphate binding"/>
    <property type="evidence" value="ECO:0007669"/>
    <property type="project" value="InterPro"/>
</dbReference>
<comment type="pathway">
    <text evidence="2 12">Amino-acid biosynthesis; L-histidine biosynthesis; L-histidine from 5-phospho-alpha-D-ribose 1-diphosphate: step 7/9.</text>
</comment>
<evidence type="ECO:0000256" key="4">
    <source>
        <dbReference type="ARBA" id="ARBA00007970"/>
    </source>
</evidence>
<comment type="caution">
    <text evidence="14">The sequence shown here is derived from an EMBL/GenBank/DDBJ whole genome shotgun (WGS) entry which is preliminary data.</text>
</comment>
<feature type="domain" description="Aminotransferase class I/classII large" evidence="13">
    <location>
        <begin position="46"/>
        <end position="345"/>
    </location>
</feature>
<dbReference type="EC" id="2.6.1.9" evidence="12"/>
<feature type="modified residue" description="N6-(pyridoxal phosphate)lysine" evidence="12">
    <location>
        <position position="210"/>
    </location>
</feature>
<dbReference type="InterPro" id="IPR015422">
    <property type="entry name" value="PyrdxlP-dep_Trfase_small"/>
</dbReference>
<dbReference type="Pfam" id="PF00155">
    <property type="entry name" value="Aminotran_1_2"/>
    <property type="match status" value="1"/>
</dbReference>
<comment type="pathway">
    <text evidence="3">Lipid metabolism.</text>
</comment>
<protein>
    <recommendedName>
        <fullName evidence="12">Histidinol-phosphate aminotransferase</fullName>
        <ecNumber evidence="12">2.6.1.9</ecNumber>
    </recommendedName>
    <alternativeName>
        <fullName evidence="12">Imidazole acetol-phosphate transaminase</fullName>
    </alternativeName>
</protein>
<dbReference type="InterPro" id="IPR005861">
    <property type="entry name" value="HisP_aminotrans"/>
</dbReference>
<dbReference type="GO" id="GO:0000105">
    <property type="term" value="P:L-histidine biosynthetic process"/>
    <property type="evidence" value="ECO:0007669"/>
    <property type="project" value="UniProtKB-UniRule"/>
</dbReference>
<keyword evidence="7 12" id="KW-0028">Amino-acid biosynthesis</keyword>
<proteinExistence type="inferred from homology"/>
<evidence type="ECO:0000256" key="5">
    <source>
        <dbReference type="ARBA" id="ARBA00011738"/>
    </source>
</evidence>
<evidence type="ECO:0000256" key="12">
    <source>
        <dbReference type="HAMAP-Rule" id="MF_01023"/>
    </source>
</evidence>